<dbReference type="SUPFAM" id="SSF52009">
    <property type="entry name" value="Phosphohistidine domain"/>
    <property type="match status" value="1"/>
</dbReference>
<evidence type="ECO:0000256" key="2">
    <source>
        <dbReference type="ARBA" id="ARBA00022741"/>
    </source>
</evidence>
<dbReference type="GO" id="GO:0008986">
    <property type="term" value="F:pyruvate, water dikinase activity"/>
    <property type="evidence" value="ECO:0007669"/>
    <property type="project" value="InterPro"/>
</dbReference>
<gene>
    <name evidence="5" type="ORF">COX28_02620</name>
</gene>
<dbReference type="Proteomes" id="UP000231235">
    <property type="component" value="Unassembled WGS sequence"/>
</dbReference>
<keyword evidence="3" id="KW-0067">ATP-binding</keyword>
<evidence type="ECO:0000259" key="4">
    <source>
        <dbReference type="Pfam" id="PF00391"/>
    </source>
</evidence>
<dbReference type="InterPro" id="IPR036637">
    <property type="entry name" value="Phosphohistidine_dom_sf"/>
</dbReference>
<evidence type="ECO:0000313" key="5">
    <source>
        <dbReference type="EMBL" id="PIP28813.1"/>
    </source>
</evidence>
<feature type="domain" description="PEP-utilising enzyme mobile" evidence="4">
    <location>
        <begin position="49"/>
        <end position="119"/>
    </location>
</feature>
<evidence type="ECO:0000256" key="1">
    <source>
        <dbReference type="ARBA" id="ARBA00007837"/>
    </source>
</evidence>
<dbReference type="InterPro" id="IPR018274">
    <property type="entry name" value="PEP_util_AS"/>
</dbReference>
<accession>A0A2G9Z6N3</accession>
<dbReference type="Gene3D" id="3.50.30.10">
    <property type="entry name" value="Phosphohistidine domain"/>
    <property type="match status" value="1"/>
</dbReference>
<sequence length="124" mass="13357">MMMGIQLIKNWNNSMAKKETDLKGITASPGIVEGKVLIIKNPAKPVEPKRGCIIVTTFTTPVIALALTEAAGIICEKGGLTCHAAIIAREFNIPCIVGVKNTLKRLKNNQTIILDANKGKIYEA</sequence>
<organism evidence="5 6">
    <name type="scientific">Candidatus Kuenenbacteria bacterium CG23_combo_of_CG06-09_8_20_14_all_39_39</name>
    <dbReference type="NCBI Taxonomy" id="1974623"/>
    <lineage>
        <taxon>Bacteria</taxon>
        <taxon>Candidatus Kueneniibacteriota</taxon>
    </lineage>
</organism>
<comment type="similarity">
    <text evidence="1">Belongs to the PEP-utilizing enzyme family.</text>
</comment>
<keyword evidence="2" id="KW-0547">Nucleotide-binding</keyword>
<dbReference type="PANTHER" id="PTHR43030:SF1">
    <property type="entry name" value="PHOSPHOENOLPYRUVATE SYNTHASE"/>
    <property type="match status" value="1"/>
</dbReference>
<dbReference type="InterPro" id="IPR008279">
    <property type="entry name" value="PEP-util_enz_mobile_dom"/>
</dbReference>
<evidence type="ECO:0000313" key="6">
    <source>
        <dbReference type="Proteomes" id="UP000231235"/>
    </source>
</evidence>
<dbReference type="GO" id="GO:0005524">
    <property type="term" value="F:ATP binding"/>
    <property type="evidence" value="ECO:0007669"/>
    <property type="project" value="UniProtKB-KW"/>
</dbReference>
<comment type="caution">
    <text evidence="5">The sequence shown here is derived from an EMBL/GenBank/DDBJ whole genome shotgun (WGS) entry which is preliminary data.</text>
</comment>
<dbReference type="InterPro" id="IPR006319">
    <property type="entry name" value="PEP_synth"/>
</dbReference>
<name>A0A2G9Z6N3_9BACT</name>
<evidence type="ECO:0000256" key="3">
    <source>
        <dbReference type="ARBA" id="ARBA00022840"/>
    </source>
</evidence>
<proteinExistence type="inferred from homology"/>
<reference evidence="5 6" key="1">
    <citation type="submission" date="2017-09" db="EMBL/GenBank/DDBJ databases">
        <title>Depth-based differentiation of microbial function through sediment-hosted aquifers and enrichment of novel symbionts in the deep terrestrial subsurface.</title>
        <authorList>
            <person name="Probst A.J."/>
            <person name="Ladd B."/>
            <person name="Jarett J.K."/>
            <person name="Geller-Mcgrath D.E."/>
            <person name="Sieber C.M."/>
            <person name="Emerson J.B."/>
            <person name="Anantharaman K."/>
            <person name="Thomas B.C."/>
            <person name="Malmstrom R."/>
            <person name="Stieglmeier M."/>
            <person name="Klingl A."/>
            <person name="Woyke T."/>
            <person name="Ryan C.M."/>
            <person name="Banfield J.F."/>
        </authorList>
    </citation>
    <scope>NUCLEOTIDE SEQUENCE [LARGE SCALE GENOMIC DNA]</scope>
    <source>
        <strain evidence="5">CG23_combo_of_CG06-09_8_20_14_all_39_39</strain>
    </source>
</reference>
<dbReference type="PANTHER" id="PTHR43030">
    <property type="entry name" value="PHOSPHOENOLPYRUVATE SYNTHASE"/>
    <property type="match status" value="1"/>
</dbReference>
<dbReference type="Pfam" id="PF00391">
    <property type="entry name" value="PEP-utilizers"/>
    <property type="match status" value="1"/>
</dbReference>
<dbReference type="AlphaFoldDB" id="A0A2G9Z6N3"/>
<protein>
    <recommendedName>
        <fullName evidence="4">PEP-utilising enzyme mobile domain-containing protein</fullName>
    </recommendedName>
</protein>
<dbReference type="EMBL" id="PCRX01000048">
    <property type="protein sequence ID" value="PIP28813.1"/>
    <property type="molecule type" value="Genomic_DNA"/>
</dbReference>
<dbReference type="PROSITE" id="PS00370">
    <property type="entry name" value="PEP_ENZYMES_PHOS_SITE"/>
    <property type="match status" value="1"/>
</dbReference>